<evidence type="ECO:0000313" key="2">
    <source>
        <dbReference type="Proteomes" id="UP000192257"/>
    </source>
</evidence>
<dbReference type="RefSeq" id="XP_028884734.1">
    <property type="nucleotide sequence ID" value="XM_029024331.1"/>
</dbReference>
<keyword evidence="2" id="KW-1185">Reference proteome</keyword>
<proteinExistence type="predicted"/>
<evidence type="ECO:0000313" key="1">
    <source>
        <dbReference type="EMBL" id="ORC90668.1"/>
    </source>
</evidence>
<dbReference type="GeneID" id="39984111"/>
<dbReference type="AlphaFoldDB" id="A0A1X0P1F0"/>
<sequence>MATINIFKLKNHCPKLCGGVAGRYAVQHINFESTTGNSAPLSEENFFFPEDLWAFNGKEAWGSTILLERTPVLRRKAGSRVGGFFFACSCGFSFCGFAERPLFFIGISQVNALHHSATRLHPTLREASRHR</sequence>
<reference evidence="1 2" key="1">
    <citation type="submission" date="2017-03" db="EMBL/GenBank/DDBJ databases">
        <title>An alternative strategy for trypanosome survival in the mammalian bloodstream revealed through genome and transcriptome analysis of the ubiquitous bovine parasite Trypanosoma (Megatrypanum) theileri.</title>
        <authorList>
            <person name="Kelly S."/>
            <person name="Ivens A."/>
            <person name="Mott A."/>
            <person name="O'Neill E."/>
            <person name="Emms D."/>
            <person name="Macleod O."/>
            <person name="Voorheis P."/>
            <person name="Matthews J."/>
            <person name="Matthews K."/>
            <person name="Carrington M."/>
        </authorList>
    </citation>
    <scope>NUCLEOTIDE SEQUENCE [LARGE SCALE GENOMIC DNA]</scope>
    <source>
        <strain evidence="1">Edinburgh</strain>
    </source>
</reference>
<organism evidence="1 2">
    <name type="scientific">Trypanosoma theileri</name>
    <dbReference type="NCBI Taxonomy" id="67003"/>
    <lineage>
        <taxon>Eukaryota</taxon>
        <taxon>Discoba</taxon>
        <taxon>Euglenozoa</taxon>
        <taxon>Kinetoplastea</taxon>
        <taxon>Metakinetoplastina</taxon>
        <taxon>Trypanosomatida</taxon>
        <taxon>Trypanosomatidae</taxon>
        <taxon>Trypanosoma</taxon>
    </lineage>
</organism>
<dbReference type="VEuPathDB" id="TriTrypDB:TM35_000084660"/>
<protein>
    <submittedName>
        <fullName evidence="1">Uncharacterized protein</fullName>
    </submittedName>
</protein>
<dbReference type="Proteomes" id="UP000192257">
    <property type="component" value="Unassembled WGS sequence"/>
</dbReference>
<name>A0A1X0P1F0_9TRYP</name>
<comment type="caution">
    <text evidence="1">The sequence shown here is derived from an EMBL/GenBank/DDBJ whole genome shotgun (WGS) entry which is preliminary data.</text>
</comment>
<accession>A0A1X0P1F0</accession>
<gene>
    <name evidence="1" type="ORF">TM35_000084660</name>
</gene>
<dbReference type="EMBL" id="NBCO01000008">
    <property type="protein sequence ID" value="ORC90668.1"/>
    <property type="molecule type" value="Genomic_DNA"/>
</dbReference>